<sequence length="125" mass="13898">MAVRVEVQSEAGTSRNPAKVLVYEDDRLVAEVVAVAESRLSADGRWHHCVTLRNLNKATPKAKMVLHHDDPPCAARLDEYGVCPKCTLCPDMQSTCLYSYCPSCDIRLENLQCAKCGKTFERPNS</sequence>
<comment type="caution">
    <text evidence="1">The sequence shown here is derived from an EMBL/GenBank/DDBJ whole genome shotgun (WGS) entry which is preliminary data.</text>
</comment>
<gene>
    <name evidence="1" type="ORF">UY02_C0032G0007</name>
</gene>
<accession>A0A0G1T2U7</accession>
<organism evidence="1 2">
    <name type="scientific">Candidatus Giovannonibacteria bacterium GW2011_GWB1_47_6b</name>
    <dbReference type="NCBI Taxonomy" id="1618655"/>
    <lineage>
        <taxon>Bacteria</taxon>
        <taxon>Candidatus Giovannoniibacteriota</taxon>
    </lineage>
</organism>
<dbReference type="Proteomes" id="UP000034682">
    <property type="component" value="Unassembled WGS sequence"/>
</dbReference>
<name>A0A0G1T2U7_9BACT</name>
<protein>
    <submittedName>
        <fullName evidence="1">Uncharacterized protein</fullName>
    </submittedName>
</protein>
<dbReference type="EMBL" id="LCOK01000032">
    <property type="protein sequence ID" value="KKU76121.1"/>
    <property type="molecule type" value="Genomic_DNA"/>
</dbReference>
<dbReference type="AlphaFoldDB" id="A0A0G1T2U7"/>
<reference evidence="1 2" key="1">
    <citation type="journal article" date="2015" name="Nature">
        <title>rRNA introns, odd ribosomes, and small enigmatic genomes across a large radiation of phyla.</title>
        <authorList>
            <person name="Brown C.T."/>
            <person name="Hug L.A."/>
            <person name="Thomas B.C."/>
            <person name="Sharon I."/>
            <person name="Castelle C.J."/>
            <person name="Singh A."/>
            <person name="Wilkins M.J."/>
            <person name="Williams K.H."/>
            <person name="Banfield J.F."/>
        </authorList>
    </citation>
    <scope>NUCLEOTIDE SEQUENCE [LARGE SCALE GENOMIC DNA]</scope>
</reference>
<evidence type="ECO:0000313" key="1">
    <source>
        <dbReference type="EMBL" id="KKU76121.1"/>
    </source>
</evidence>
<evidence type="ECO:0000313" key="2">
    <source>
        <dbReference type="Proteomes" id="UP000034682"/>
    </source>
</evidence>
<proteinExistence type="predicted"/>